<dbReference type="OrthoDB" id="9829496at2"/>
<feature type="transmembrane region" description="Helical" evidence="1">
    <location>
        <begin position="41"/>
        <end position="61"/>
    </location>
</feature>
<reference evidence="2 3" key="1">
    <citation type="journal article" date="2015" name="Genome Announc.">
        <title>Genomes of Geoalkalibacter ferrihydriticus Z-0531T and Geoalkalibacter subterraneus Red1T, Two Haloalkaliphilic Metal-Reducing Deltaproteobacteria.</title>
        <authorList>
            <person name="Badalamenti J.P."/>
            <person name="Krajmalnik-Brown R."/>
            <person name="Torres C.I."/>
            <person name="Bond D.R."/>
        </authorList>
    </citation>
    <scope>NUCLEOTIDE SEQUENCE [LARGE SCALE GENOMIC DNA]</scope>
    <source>
        <strain evidence="2 3">Red1</strain>
    </source>
</reference>
<organism evidence="2 3">
    <name type="scientific">Geoalkalibacter subterraneus</name>
    <dbReference type="NCBI Taxonomy" id="483547"/>
    <lineage>
        <taxon>Bacteria</taxon>
        <taxon>Pseudomonadati</taxon>
        <taxon>Thermodesulfobacteriota</taxon>
        <taxon>Desulfuromonadia</taxon>
        <taxon>Desulfuromonadales</taxon>
        <taxon>Geoalkalibacteraceae</taxon>
        <taxon>Geoalkalibacter</taxon>
    </lineage>
</organism>
<protein>
    <submittedName>
        <fullName evidence="2">Uncharacterized protein</fullName>
    </submittedName>
</protein>
<gene>
    <name evidence="2" type="ORF">GSUB_05795</name>
</gene>
<evidence type="ECO:0000313" key="3">
    <source>
        <dbReference type="Proteomes" id="UP000035036"/>
    </source>
</evidence>
<proteinExistence type="predicted"/>
<dbReference type="HOGENOM" id="CLU_1747027_0_0_7"/>
<keyword evidence="1" id="KW-0472">Membrane</keyword>
<keyword evidence="1" id="KW-0812">Transmembrane</keyword>
<accession>A0A0B5FFS3</accession>
<dbReference type="EMBL" id="CP010311">
    <property type="protein sequence ID" value="AJF06173.1"/>
    <property type="molecule type" value="Genomic_DNA"/>
</dbReference>
<dbReference type="RefSeq" id="WP_040199708.1">
    <property type="nucleotide sequence ID" value="NZ_CP010311.1"/>
</dbReference>
<dbReference type="AlphaFoldDB" id="A0A0B5FFS3"/>
<name>A0A0B5FFS3_9BACT</name>
<evidence type="ECO:0000313" key="2">
    <source>
        <dbReference type="EMBL" id="AJF06173.1"/>
    </source>
</evidence>
<keyword evidence="1" id="KW-1133">Transmembrane helix</keyword>
<dbReference type="Proteomes" id="UP000035036">
    <property type="component" value="Chromosome"/>
</dbReference>
<keyword evidence="3" id="KW-1185">Reference proteome</keyword>
<dbReference type="KEGG" id="gsb:GSUB_05795"/>
<dbReference type="STRING" id="483547.GSUB_05795"/>
<sequence length="149" mass="16673">MISKRNNAIHQRVREALKAQSPLPLEEIIALRKKSRQAVKLFKATFWVAIILFNLVLWVPLPFALSTTALVTICAICLFVAFVPPIFGIREHQRRLDLLQESSAGPKRSLVGSAGKTYLEKVKEEGRLLVKAEVEILEERQPAGASESN</sequence>
<evidence type="ECO:0000256" key="1">
    <source>
        <dbReference type="SAM" id="Phobius"/>
    </source>
</evidence>
<feature type="transmembrane region" description="Helical" evidence="1">
    <location>
        <begin position="67"/>
        <end position="89"/>
    </location>
</feature>